<feature type="transmembrane region" description="Helical" evidence="9">
    <location>
        <begin position="163"/>
        <end position="180"/>
    </location>
</feature>
<feature type="transmembrane region" description="Helical" evidence="9">
    <location>
        <begin position="189"/>
        <end position="208"/>
    </location>
</feature>
<accession>A0A7K7VIV4</accession>
<evidence type="ECO:0000256" key="8">
    <source>
        <dbReference type="ARBA" id="ARBA00024479"/>
    </source>
</evidence>
<dbReference type="GO" id="GO:1902742">
    <property type="term" value="P:apoptotic process involved in development"/>
    <property type="evidence" value="ECO:0007669"/>
    <property type="project" value="TreeGrafter"/>
</dbReference>
<keyword evidence="6 9" id="KW-1133">Transmembrane helix</keyword>
<reference evidence="10 11" key="1">
    <citation type="submission" date="2019-09" db="EMBL/GenBank/DDBJ databases">
        <title>Bird 10,000 Genomes (B10K) Project - Family phase.</title>
        <authorList>
            <person name="Zhang G."/>
        </authorList>
    </citation>
    <scope>NUCLEOTIDE SEQUENCE [LARGE SCALE GENOMIC DNA]</scope>
    <source>
        <strain evidence="10">B10K-LSUMZ-16893</strain>
    </source>
</reference>
<comment type="similarity">
    <text evidence="2 9">Belongs to the XK family.</text>
</comment>
<sequence>RCLRALRLGWRLWRAGAASERERSLLAFQSHDISLLRLAQSFVENAPQLVLLLYVALRTGQAEPAQGVGLCTAALCITWSLLDYHQSLRSFLQDKYELSLGASVLYFLWNLLLLCPRILALALFALLWPYGLLVHFPLVWLAMFLWVTLQGTDLMEAPGPEQLYRAVVAVVLYFSWFNVAEGRTLQRSIIYHGFMLADSALLAASWLWGRWPPDEDAYLVPALAAALLCYLLGLALRLAYYKWLHPRVRAQRPGAADAVDAGDAAEGRAGPAPALVNRRMRRLAQTHFSIPLQRERNLLNGAAAA</sequence>
<evidence type="ECO:0000256" key="3">
    <source>
        <dbReference type="ARBA" id="ARBA00022475"/>
    </source>
</evidence>
<dbReference type="Proteomes" id="UP000533954">
    <property type="component" value="Unassembled WGS sequence"/>
</dbReference>
<feature type="non-terminal residue" evidence="10">
    <location>
        <position position="305"/>
    </location>
</feature>
<dbReference type="InterPro" id="IPR018629">
    <property type="entry name" value="XK-rel"/>
</dbReference>
<feature type="non-terminal residue" evidence="10">
    <location>
        <position position="1"/>
    </location>
</feature>
<name>A0A7K7VIV4_EUDEL</name>
<keyword evidence="5" id="KW-0053">Apoptosis</keyword>
<evidence type="ECO:0000256" key="7">
    <source>
        <dbReference type="ARBA" id="ARBA00023136"/>
    </source>
</evidence>
<comment type="subcellular location">
    <subcellularLocation>
        <location evidence="1">Cell membrane</location>
        <topology evidence="1">Multi-pass membrane protein</topology>
    </subcellularLocation>
    <subcellularLocation>
        <location evidence="9">Membrane</location>
        <topology evidence="9">Multi-pass membrane protein</topology>
    </subcellularLocation>
</comment>
<evidence type="ECO:0000256" key="4">
    <source>
        <dbReference type="ARBA" id="ARBA00022692"/>
    </source>
</evidence>
<comment type="catalytic activity">
    <reaction evidence="8">
        <text>a 1,2-diacyl-sn-glycero-3-phospho-L-serine(in) = a 1,2-diacyl-sn-glycero-3-phospho-L-serine(out)</text>
        <dbReference type="Rhea" id="RHEA:38663"/>
        <dbReference type="ChEBI" id="CHEBI:57262"/>
    </reaction>
</comment>
<dbReference type="OrthoDB" id="6136301at2759"/>
<organism evidence="10 11">
    <name type="scientific">Eudromia elegans</name>
    <name type="common">Elegant crested-tinamou</name>
    <dbReference type="NCBI Taxonomy" id="8805"/>
    <lineage>
        <taxon>Eukaryota</taxon>
        <taxon>Metazoa</taxon>
        <taxon>Chordata</taxon>
        <taxon>Craniata</taxon>
        <taxon>Vertebrata</taxon>
        <taxon>Euteleostomi</taxon>
        <taxon>Archelosauria</taxon>
        <taxon>Archosauria</taxon>
        <taxon>Dinosauria</taxon>
        <taxon>Saurischia</taxon>
        <taxon>Theropoda</taxon>
        <taxon>Coelurosauria</taxon>
        <taxon>Aves</taxon>
        <taxon>Palaeognathae</taxon>
        <taxon>Tinamiformes</taxon>
        <taxon>Tinamidae</taxon>
        <taxon>Eudromia</taxon>
    </lineage>
</organism>
<feature type="transmembrane region" description="Helical" evidence="9">
    <location>
        <begin position="220"/>
        <end position="240"/>
    </location>
</feature>
<dbReference type="Pfam" id="PF09815">
    <property type="entry name" value="XK-related"/>
    <property type="match status" value="1"/>
</dbReference>
<keyword evidence="11" id="KW-1185">Reference proteome</keyword>
<evidence type="ECO:0000256" key="5">
    <source>
        <dbReference type="ARBA" id="ARBA00022703"/>
    </source>
</evidence>
<feature type="transmembrane region" description="Helical" evidence="9">
    <location>
        <begin position="104"/>
        <end position="125"/>
    </location>
</feature>
<dbReference type="GO" id="GO:0005886">
    <property type="term" value="C:plasma membrane"/>
    <property type="evidence" value="ECO:0007669"/>
    <property type="project" value="UniProtKB-SubCell"/>
</dbReference>
<evidence type="ECO:0000256" key="1">
    <source>
        <dbReference type="ARBA" id="ARBA00004651"/>
    </source>
</evidence>
<dbReference type="GO" id="GO:0070782">
    <property type="term" value="P:phosphatidylserine exposure on apoptotic cell surface"/>
    <property type="evidence" value="ECO:0007669"/>
    <property type="project" value="TreeGrafter"/>
</dbReference>
<feature type="transmembrane region" description="Helical" evidence="9">
    <location>
        <begin position="132"/>
        <end position="151"/>
    </location>
</feature>
<dbReference type="InterPro" id="IPR050895">
    <property type="entry name" value="XK-related_scramblase"/>
</dbReference>
<evidence type="ECO:0000313" key="10">
    <source>
        <dbReference type="EMBL" id="NXA41197.1"/>
    </source>
</evidence>
<dbReference type="EMBL" id="VZSX01000159">
    <property type="protein sequence ID" value="NXA41197.1"/>
    <property type="molecule type" value="Genomic_DNA"/>
</dbReference>
<dbReference type="AlphaFoldDB" id="A0A7K7VIV4"/>
<keyword evidence="7 9" id="KW-0472">Membrane</keyword>
<keyword evidence="3" id="KW-1003">Cell membrane</keyword>
<proteinExistence type="inferred from homology"/>
<dbReference type="PANTHER" id="PTHR16024:SF8">
    <property type="entry name" value="XK-RELATED PROTEIN 8"/>
    <property type="match status" value="1"/>
</dbReference>
<dbReference type="PANTHER" id="PTHR16024">
    <property type="entry name" value="XK-RELATED PROTEIN"/>
    <property type="match status" value="1"/>
</dbReference>
<comment type="caution">
    <text evidence="10">The sequence shown here is derived from an EMBL/GenBank/DDBJ whole genome shotgun (WGS) entry which is preliminary data.</text>
</comment>
<gene>
    <name evidence="10" type="primary">Xkr8</name>
    <name evidence="10" type="ORF">EUDELE_R10898</name>
</gene>
<evidence type="ECO:0000256" key="9">
    <source>
        <dbReference type="RuleBase" id="RU910716"/>
    </source>
</evidence>
<evidence type="ECO:0000256" key="2">
    <source>
        <dbReference type="ARBA" id="ARBA00008789"/>
    </source>
</evidence>
<protein>
    <recommendedName>
        <fullName evidence="9">XK-related protein</fullName>
    </recommendedName>
</protein>
<dbReference type="GO" id="GO:0043652">
    <property type="term" value="P:engulfment of apoptotic cell"/>
    <property type="evidence" value="ECO:0007669"/>
    <property type="project" value="TreeGrafter"/>
</dbReference>
<keyword evidence="4 9" id="KW-0812">Transmembrane</keyword>
<evidence type="ECO:0000313" key="11">
    <source>
        <dbReference type="Proteomes" id="UP000533954"/>
    </source>
</evidence>
<evidence type="ECO:0000256" key="6">
    <source>
        <dbReference type="ARBA" id="ARBA00022989"/>
    </source>
</evidence>